<feature type="binding site" evidence="5">
    <location>
        <begin position="217"/>
        <end position="221"/>
    </location>
    <ligand>
        <name>ATP</name>
        <dbReference type="ChEBI" id="CHEBI:30616"/>
    </ligand>
</feature>
<evidence type="ECO:0000256" key="1">
    <source>
        <dbReference type="ARBA" id="ARBA00022679"/>
    </source>
</evidence>
<dbReference type="InterPro" id="IPR000890">
    <property type="entry name" value="Aliphatic_acid_kin_short-chain"/>
</dbReference>
<dbReference type="Pfam" id="PF00871">
    <property type="entry name" value="Acetate_kinase"/>
    <property type="match status" value="1"/>
</dbReference>
<evidence type="ECO:0000256" key="5">
    <source>
        <dbReference type="HAMAP-Rule" id="MF_03131"/>
    </source>
</evidence>
<evidence type="ECO:0000256" key="4">
    <source>
        <dbReference type="ARBA" id="ARBA00022840"/>
    </source>
</evidence>
<dbReference type="PRINTS" id="PR00471">
    <property type="entry name" value="ACETATEKNASE"/>
</dbReference>
<comment type="similarity">
    <text evidence="5">Belongs to the acetokinase family.</text>
</comment>
<dbReference type="Gene3D" id="3.30.420.40">
    <property type="match status" value="2"/>
</dbReference>
<feature type="binding site" evidence="5">
    <location>
        <position position="410"/>
    </location>
    <ligand>
        <name>Mg(2+)</name>
        <dbReference type="ChEBI" id="CHEBI:18420"/>
    </ligand>
</feature>
<dbReference type="PROSITE" id="PS01076">
    <property type="entry name" value="ACETATE_KINASE_2"/>
    <property type="match status" value="1"/>
</dbReference>
<keyword evidence="5" id="KW-0479">Metal-binding</keyword>
<gene>
    <name evidence="6" type="ORF">MFIFM68171_01441</name>
</gene>
<dbReference type="PANTHER" id="PTHR21060:SF15">
    <property type="entry name" value="ACETATE KINASE-RELATED"/>
    <property type="match status" value="1"/>
</dbReference>
<accession>A0ABQ0G0D8</accession>
<comment type="caution">
    <text evidence="6">The sequence shown here is derived from an EMBL/GenBank/DDBJ whole genome shotgun (WGS) entry which is preliminary data.</text>
</comment>
<evidence type="ECO:0000256" key="3">
    <source>
        <dbReference type="ARBA" id="ARBA00022777"/>
    </source>
</evidence>
<evidence type="ECO:0000313" key="6">
    <source>
        <dbReference type="EMBL" id="GAB1311231.1"/>
    </source>
</evidence>
<keyword evidence="4 5" id="KW-0067">ATP-binding</keyword>
<dbReference type="HAMAP" id="MF_00020">
    <property type="entry name" value="Acetate_kinase"/>
    <property type="match status" value="1"/>
</dbReference>
<keyword evidence="2 5" id="KW-0547">Nucleotide-binding</keyword>
<dbReference type="PIRSF" id="PIRSF000722">
    <property type="entry name" value="Acetate_prop_kin"/>
    <property type="match status" value="1"/>
</dbReference>
<dbReference type="InterPro" id="IPR023865">
    <property type="entry name" value="Aliphatic_acid_kinase_CS"/>
</dbReference>
<feature type="active site" description="Proton donor/acceptor" evidence="5">
    <location>
        <position position="157"/>
    </location>
</feature>
<organism evidence="6 7">
    <name type="scientific">Madurella fahalii</name>
    <dbReference type="NCBI Taxonomy" id="1157608"/>
    <lineage>
        <taxon>Eukaryota</taxon>
        <taxon>Fungi</taxon>
        <taxon>Dikarya</taxon>
        <taxon>Ascomycota</taxon>
        <taxon>Pezizomycotina</taxon>
        <taxon>Sordariomycetes</taxon>
        <taxon>Sordariomycetidae</taxon>
        <taxon>Sordariales</taxon>
        <taxon>Sordariales incertae sedis</taxon>
        <taxon>Madurella</taxon>
    </lineage>
</organism>
<reference evidence="6 7" key="1">
    <citation type="submission" date="2024-09" db="EMBL/GenBank/DDBJ databases">
        <title>Itraconazole resistance in Madurella fahalii resulting from another homologue of gene encoding cytochrome P450 14-alpha sterol demethylase (CYP51).</title>
        <authorList>
            <person name="Yoshioka I."/>
            <person name="Fahal A.H."/>
            <person name="Kaneko S."/>
            <person name="Yaguchi T."/>
        </authorList>
    </citation>
    <scope>NUCLEOTIDE SEQUENCE [LARGE SCALE GENOMIC DNA]</scope>
    <source>
        <strain evidence="6 7">IFM 68171</strain>
    </source>
</reference>
<dbReference type="EC" id="2.7.2.1" evidence="5"/>
<name>A0ABQ0G0D8_9PEZI</name>
<dbReference type="Proteomes" id="UP001628179">
    <property type="component" value="Unassembled WGS sequence"/>
</dbReference>
<dbReference type="EMBL" id="BAAFSV010000001">
    <property type="protein sequence ID" value="GAB1311231.1"/>
    <property type="molecule type" value="Genomic_DNA"/>
</dbReference>
<dbReference type="GeneID" id="98172186"/>
<evidence type="ECO:0000256" key="2">
    <source>
        <dbReference type="ARBA" id="ARBA00022741"/>
    </source>
</evidence>
<dbReference type="NCBIfam" id="TIGR00016">
    <property type="entry name" value="ackA"/>
    <property type="match status" value="1"/>
</dbReference>
<feature type="binding site" evidence="5">
    <location>
        <position position="16"/>
    </location>
    <ligand>
        <name>ATP</name>
        <dbReference type="ChEBI" id="CHEBI:30616"/>
    </ligand>
</feature>
<dbReference type="PANTHER" id="PTHR21060">
    <property type="entry name" value="ACETATE KINASE"/>
    <property type="match status" value="1"/>
</dbReference>
<dbReference type="InterPro" id="IPR004372">
    <property type="entry name" value="Ac/propionate_kinase"/>
</dbReference>
<dbReference type="GO" id="GO:0016301">
    <property type="term" value="F:kinase activity"/>
    <property type="evidence" value="ECO:0007669"/>
    <property type="project" value="UniProtKB-KW"/>
</dbReference>
<protein>
    <recommendedName>
        <fullName evidence="5">Probable acetate kinase</fullName>
        <ecNumber evidence="5">2.7.2.1</ecNumber>
    </recommendedName>
    <alternativeName>
        <fullName evidence="5">Acetokinase</fullName>
    </alternativeName>
</protein>
<comment type="cofactor">
    <cofactor evidence="5">
        <name>Mg(2+)</name>
        <dbReference type="ChEBI" id="CHEBI:18420"/>
    </cofactor>
</comment>
<feature type="site" description="Transition state stabilizer" evidence="5">
    <location>
        <position position="250"/>
    </location>
</feature>
<feature type="site" description="Transition state stabilizer" evidence="5">
    <location>
        <position position="189"/>
    </location>
</feature>
<comment type="caution">
    <text evidence="5">Lacks conserved residue(s) required for the propagation of feature annotation.</text>
</comment>
<keyword evidence="5" id="KW-0460">Magnesium</keyword>
<sequence length="425" mass="45499">MKKIILAVNAGSSSVKVSVYSAELRQPPKQIAEAQVSGLTAPPATLKYARAGKVVIKDREVDEKVDGQRAAFSLLLETLIQDGDLPEIQSKDDVGIVCHRIVHGGDYTKPQLISDNTYHHLENLNDLAPLHNANSLGIVQLCIGGALPRARNVACFDSQFHATIPAHIRTYPINQDVAQSNRLRKYGFHGISYAFITRETAEFLGKSPDEVSLIALHLGSGASACAIKAGKSWDTSMGLTPLAGLPGATRSGSVDPSLVFHYASDVGKLSPASTKDLHISRAEDILNKEAGWKALTGTTDFGAIADASSWADHPARELAFRLFTDRVCAFVGAYYVALRGAVDALVFAGGIGEKSAALRRAVVDQVGCLGFALDEEVNSEDGGGAKLEGTVRDVGKRGVRPRVLVCQTDEQFEMARACAADEEFW</sequence>
<dbReference type="InterPro" id="IPR043129">
    <property type="entry name" value="ATPase_NBD"/>
</dbReference>
<keyword evidence="1 5" id="KW-0808">Transferase</keyword>
<feature type="binding site" evidence="5">
    <location>
        <position position="9"/>
    </location>
    <ligand>
        <name>Mg(2+)</name>
        <dbReference type="ChEBI" id="CHEBI:18420"/>
    </ligand>
</feature>
<evidence type="ECO:0000313" key="7">
    <source>
        <dbReference type="Proteomes" id="UP001628179"/>
    </source>
</evidence>
<dbReference type="SUPFAM" id="SSF53067">
    <property type="entry name" value="Actin-like ATPase domain"/>
    <property type="match status" value="2"/>
</dbReference>
<dbReference type="PROSITE" id="PS01075">
    <property type="entry name" value="ACETATE_KINASE_1"/>
    <property type="match status" value="1"/>
</dbReference>
<comment type="catalytic activity">
    <reaction evidence="5">
        <text>acetate + ATP = acetyl phosphate + ADP</text>
        <dbReference type="Rhea" id="RHEA:11352"/>
        <dbReference type="ChEBI" id="CHEBI:22191"/>
        <dbReference type="ChEBI" id="CHEBI:30089"/>
        <dbReference type="ChEBI" id="CHEBI:30616"/>
        <dbReference type="ChEBI" id="CHEBI:456216"/>
        <dbReference type="EC" id="2.7.2.1"/>
    </reaction>
</comment>
<dbReference type="RefSeq" id="XP_070912964.1">
    <property type="nucleotide sequence ID" value="XM_071056863.1"/>
</dbReference>
<comment type="pathway">
    <text evidence="5">Metabolic intermediate biosynthesis; acetyl-CoA biosynthesis; acetyl-CoA from acetate: step 1/2.</text>
</comment>
<proteinExistence type="inferred from homology"/>
<feature type="binding site" evidence="5">
    <location>
        <position position="100"/>
    </location>
    <ligand>
        <name>substrate</name>
    </ligand>
</feature>
<keyword evidence="3 5" id="KW-0418">Kinase</keyword>
<keyword evidence="7" id="KW-1185">Reference proteome</keyword>